<dbReference type="AlphaFoldDB" id="A0A3N4G3L1"/>
<evidence type="ECO:0000313" key="2">
    <source>
        <dbReference type="Proteomes" id="UP000267536"/>
    </source>
</evidence>
<accession>A0A3N4G3L1</accession>
<gene>
    <name evidence="1" type="ORF">EF294_18590</name>
</gene>
<keyword evidence="2" id="KW-1185">Reference proteome</keyword>
<sequence>MTARASSRGPAVAGDLPQCILRQLRVGEQPLEPAFLIAQLVEFSAASPPMPYWRRQLYNVTADTSRPAAISSPGRCHTLEATAVEKCWWTEVVVGRRF</sequence>
<name>A0A3N4G3L1_9ACTN</name>
<reference evidence="1 2" key="1">
    <citation type="submission" date="2018-11" db="EMBL/GenBank/DDBJ databases">
        <title>Draft genome sequence of Gordonia sp. RS15-1S isolated from rice stems.</title>
        <authorList>
            <person name="Muangham S."/>
        </authorList>
    </citation>
    <scope>NUCLEOTIDE SEQUENCE [LARGE SCALE GENOMIC DNA]</scope>
    <source>
        <strain evidence="1 2">RS15-1S</strain>
    </source>
</reference>
<evidence type="ECO:0000313" key="1">
    <source>
        <dbReference type="EMBL" id="RPA57513.1"/>
    </source>
</evidence>
<organism evidence="1 2">
    <name type="scientific">Gordonia oryzae</name>
    <dbReference type="NCBI Taxonomy" id="2487349"/>
    <lineage>
        <taxon>Bacteria</taxon>
        <taxon>Bacillati</taxon>
        <taxon>Actinomycetota</taxon>
        <taxon>Actinomycetes</taxon>
        <taxon>Mycobacteriales</taxon>
        <taxon>Gordoniaceae</taxon>
        <taxon>Gordonia</taxon>
    </lineage>
</organism>
<dbReference type="EMBL" id="RKMH01000016">
    <property type="protein sequence ID" value="RPA57513.1"/>
    <property type="molecule type" value="Genomic_DNA"/>
</dbReference>
<proteinExistence type="predicted"/>
<protein>
    <submittedName>
        <fullName evidence="1">Uncharacterized protein</fullName>
    </submittedName>
</protein>
<comment type="caution">
    <text evidence="1">The sequence shown here is derived from an EMBL/GenBank/DDBJ whole genome shotgun (WGS) entry which is preliminary data.</text>
</comment>
<dbReference type="Proteomes" id="UP000267536">
    <property type="component" value="Unassembled WGS sequence"/>
</dbReference>